<dbReference type="CTD" id="20317758"/>
<keyword evidence="2" id="KW-1185">Reference proteome</keyword>
<gene>
    <name evidence="1" type="ORF">T265_03571</name>
</gene>
<dbReference type="GeneID" id="20317758"/>
<dbReference type="Proteomes" id="UP000054324">
    <property type="component" value="Unassembled WGS sequence"/>
</dbReference>
<dbReference type="KEGG" id="ovi:T265_03571"/>
<sequence>MSYFGIESASDSRVGTIHHDALKDVNSFPINYNSSPFPSVRSSCDRITRLPIYLGSTQTGCQICTDRSSLLVPVMDSAHYVETE</sequence>
<evidence type="ECO:0000313" key="1">
    <source>
        <dbReference type="EMBL" id="KER29874.1"/>
    </source>
</evidence>
<organism evidence="1 2">
    <name type="scientific">Opisthorchis viverrini</name>
    <name type="common">Southeast Asian liver fluke</name>
    <dbReference type="NCBI Taxonomy" id="6198"/>
    <lineage>
        <taxon>Eukaryota</taxon>
        <taxon>Metazoa</taxon>
        <taxon>Spiralia</taxon>
        <taxon>Lophotrochozoa</taxon>
        <taxon>Platyhelminthes</taxon>
        <taxon>Trematoda</taxon>
        <taxon>Digenea</taxon>
        <taxon>Opisthorchiida</taxon>
        <taxon>Opisthorchiata</taxon>
        <taxon>Opisthorchiidae</taxon>
        <taxon>Opisthorchis</taxon>
    </lineage>
</organism>
<reference evidence="1 2" key="1">
    <citation type="submission" date="2013-11" db="EMBL/GenBank/DDBJ databases">
        <title>Opisthorchis viverrini - life in the bile duct.</title>
        <authorList>
            <person name="Young N.D."/>
            <person name="Nagarajan N."/>
            <person name="Lin S.J."/>
            <person name="Korhonen P.K."/>
            <person name="Jex A.R."/>
            <person name="Hall R.S."/>
            <person name="Safavi-Hemami H."/>
            <person name="Kaewkong W."/>
            <person name="Bertrand D."/>
            <person name="Gao S."/>
            <person name="Seet Q."/>
            <person name="Wongkham S."/>
            <person name="Teh B.T."/>
            <person name="Wongkham C."/>
            <person name="Intapan P.M."/>
            <person name="Maleewong W."/>
            <person name="Yang X."/>
            <person name="Hu M."/>
            <person name="Wang Z."/>
            <person name="Hofmann A."/>
            <person name="Sternberg P.W."/>
            <person name="Tan P."/>
            <person name="Wang J."/>
            <person name="Gasser R.B."/>
        </authorList>
    </citation>
    <scope>NUCLEOTIDE SEQUENCE [LARGE SCALE GENOMIC DNA]</scope>
</reference>
<accession>A0A075AHH1</accession>
<evidence type="ECO:0000313" key="2">
    <source>
        <dbReference type="Proteomes" id="UP000054324"/>
    </source>
</evidence>
<dbReference type="RefSeq" id="XP_009166354.1">
    <property type="nucleotide sequence ID" value="XM_009168090.1"/>
</dbReference>
<name>A0A075AHH1_OPIVI</name>
<protein>
    <submittedName>
        <fullName evidence="1">Uncharacterized protein</fullName>
    </submittedName>
</protein>
<proteinExistence type="predicted"/>
<dbReference type="AlphaFoldDB" id="A0A075AHH1"/>
<dbReference type="EMBL" id="KL596670">
    <property type="protein sequence ID" value="KER29874.1"/>
    <property type="molecule type" value="Genomic_DNA"/>
</dbReference>